<evidence type="ECO:0000313" key="3">
    <source>
        <dbReference type="Proteomes" id="UP000609849"/>
    </source>
</evidence>
<proteinExistence type="predicted"/>
<reference evidence="2 3" key="1">
    <citation type="submission" date="2020-08" db="EMBL/GenBank/DDBJ databases">
        <authorList>
            <person name="Liu C."/>
            <person name="Sun Q."/>
        </authorList>
    </citation>
    <scope>NUCLEOTIDE SEQUENCE [LARGE SCALE GENOMIC DNA]</scope>
    <source>
        <strain evidence="2 3">NSJ-18</strain>
    </source>
</reference>
<keyword evidence="1" id="KW-1133">Transmembrane helix</keyword>
<keyword evidence="1" id="KW-0472">Membrane</keyword>
<organism evidence="2 3">
    <name type="scientific">Romboutsia faecis</name>
    <dbReference type="NCBI Taxonomy" id="2764597"/>
    <lineage>
        <taxon>Bacteria</taxon>
        <taxon>Bacillati</taxon>
        <taxon>Bacillota</taxon>
        <taxon>Clostridia</taxon>
        <taxon>Peptostreptococcales</taxon>
        <taxon>Peptostreptococcaceae</taxon>
        <taxon>Romboutsia</taxon>
    </lineage>
</organism>
<accession>A0ABR7JKC4</accession>
<feature type="transmembrane region" description="Helical" evidence="1">
    <location>
        <begin position="31"/>
        <end position="54"/>
    </location>
</feature>
<sequence>MFNEFITIVGAIILILYTLNTFVYGYTWIDVLSMIITLAITTFMVVYSGIYNLFLFD</sequence>
<feature type="transmembrane region" description="Helical" evidence="1">
    <location>
        <begin position="6"/>
        <end position="24"/>
    </location>
</feature>
<gene>
    <name evidence="2" type="ORF">H8923_01300</name>
</gene>
<dbReference type="EMBL" id="JACRWE010000001">
    <property type="protein sequence ID" value="MBC5995382.1"/>
    <property type="molecule type" value="Genomic_DNA"/>
</dbReference>
<comment type="caution">
    <text evidence="2">The sequence shown here is derived from an EMBL/GenBank/DDBJ whole genome shotgun (WGS) entry which is preliminary data.</text>
</comment>
<keyword evidence="1" id="KW-0812">Transmembrane</keyword>
<keyword evidence="3" id="KW-1185">Reference proteome</keyword>
<name>A0ABR7JKC4_9FIRM</name>
<protein>
    <submittedName>
        <fullName evidence="2">Uncharacterized protein</fullName>
    </submittedName>
</protein>
<evidence type="ECO:0000256" key="1">
    <source>
        <dbReference type="SAM" id="Phobius"/>
    </source>
</evidence>
<dbReference type="RefSeq" id="WP_153971411.1">
    <property type="nucleotide sequence ID" value="NZ_JACRWE010000001.1"/>
</dbReference>
<dbReference type="Proteomes" id="UP000609849">
    <property type="component" value="Unassembled WGS sequence"/>
</dbReference>
<evidence type="ECO:0000313" key="2">
    <source>
        <dbReference type="EMBL" id="MBC5995382.1"/>
    </source>
</evidence>